<feature type="compositionally biased region" description="Basic and acidic residues" evidence="1">
    <location>
        <begin position="1"/>
        <end position="23"/>
    </location>
</feature>
<dbReference type="RefSeq" id="WP_282535104.1">
    <property type="nucleotide sequence ID" value="NZ_JASCIS010000009.1"/>
</dbReference>
<evidence type="ECO:0000256" key="1">
    <source>
        <dbReference type="SAM" id="MobiDB-lite"/>
    </source>
</evidence>
<accession>A0ABT6SVF4</accession>
<sequence length="101" mass="11060">MPVDREPAQTSAREPDAVPHDPQDQQAAPDDNETDKTDKTDKTGHENADHWDVPTPDGDPEDEDSEASHDDVPDTDEAGTGRRGEQQQQLSNHPEPQEPSG</sequence>
<proteinExistence type="predicted"/>
<evidence type="ECO:0000313" key="2">
    <source>
        <dbReference type="EMBL" id="MDI3419200.1"/>
    </source>
</evidence>
<evidence type="ECO:0000313" key="3">
    <source>
        <dbReference type="Proteomes" id="UP001237105"/>
    </source>
</evidence>
<name>A0ABT6SVF4_9ACTN</name>
<keyword evidence="3" id="KW-1185">Reference proteome</keyword>
<dbReference type="EMBL" id="JASCIS010000009">
    <property type="protein sequence ID" value="MDI3419200.1"/>
    <property type="molecule type" value="Genomic_DNA"/>
</dbReference>
<gene>
    <name evidence="2" type="ORF">QIT00_11645</name>
</gene>
<feature type="compositionally biased region" description="Basic and acidic residues" evidence="1">
    <location>
        <begin position="34"/>
        <end position="52"/>
    </location>
</feature>
<comment type="caution">
    <text evidence="2">The sequence shown here is derived from an EMBL/GenBank/DDBJ whole genome shotgun (WGS) entry which is preliminary data.</text>
</comment>
<feature type="compositionally biased region" description="Polar residues" evidence="1">
    <location>
        <begin position="86"/>
        <end position="101"/>
    </location>
</feature>
<reference evidence="2 3" key="1">
    <citation type="submission" date="2023-05" db="EMBL/GenBank/DDBJ databases">
        <title>Draft genome sequence of Streptomyces sp. B-S-A12 isolated from a cave soil in Thailand.</title>
        <authorList>
            <person name="Chamroensaksri N."/>
            <person name="Muangham S."/>
        </authorList>
    </citation>
    <scope>NUCLEOTIDE SEQUENCE [LARGE SCALE GENOMIC DNA]</scope>
    <source>
        <strain evidence="2 3">B-S-A12</strain>
    </source>
</reference>
<organism evidence="2 3">
    <name type="scientific">Streptomyces luteolus</name>
    <dbReference type="NCBI Taxonomy" id="3043615"/>
    <lineage>
        <taxon>Bacteria</taxon>
        <taxon>Bacillati</taxon>
        <taxon>Actinomycetota</taxon>
        <taxon>Actinomycetes</taxon>
        <taxon>Kitasatosporales</taxon>
        <taxon>Streptomycetaceae</taxon>
        <taxon>Streptomyces</taxon>
    </lineage>
</organism>
<dbReference type="Proteomes" id="UP001237105">
    <property type="component" value="Unassembled WGS sequence"/>
</dbReference>
<protein>
    <submittedName>
        <fullName evidence="2">Uncharacterized protein</fullName>
    </submittedName>
</protein>
<feature type="region of interest" description="Disordered" evidence="1">
    <location>
        <begin position="1"/>
        <end position="101"/>
    </location>
</feature>